<evidence type="ECO:0000256" key="1">
    <source>
        <dbReference type="SAM" id="Coils"/>
    </source>
</evidence>
<dbReference type="EMBL" id="JBEFLD010000008">
    <property type="protein sequence ID" value="MEQ6292024.1"/>
    <property type="molecule type" value="Genomic_DNA"/>
</dbReference>
<protein>
    <submittedName>
        <fullName evidence="3">Uncharacterized protein</fullName>
    </submittedName>
</protein>
<accession>A0ABV1M734</accession>
<evidence type="ECO:0000313" key="4">
    <source>
        <dbReference type="Proteomes" id="UP001433638"/>
    </source>
</evidence>
<evidence type="ECO:0000256" key="2">
    <source>
        <dbReference type="SAM" id="MobiDB-lite"/>
    </source>
</evidence>
<proteinExistence type="predicted"/>
<feature type="coiled-coil region" evidence="1">
    <location>
        <begin position="253"/>
        <end position="294"/>
    </location>
</feature>
<comment type="caution">
    <text evidence="3">The sequence shown here is derived from an EMBL/GenBank/DDBJ whole genome shotgun (WGS) entry which is preliminary data.</text>
</comment>
<evidence type="ECO:0000313" key="3">
    <source>
        <dbReference type="EMBL" id="MEQ6292024.1"/>
    </source>
</evidence>
<reference evidence="3" key="1">
    <citation type="submission" date="2024-06" db="EMBL/GenBank/DDBJ databases">
        <title>Genome sequence of Vogesella sp. MAHUQ-64.</title>
        <authorList>
            <person name="Huq M.A."/>
        </authorList>
    </citation>
    <scope>NUCLEOTIDE SEQUENCE</scope>
    <source>
        <strain evidence="3">MAHUQ-64</strain>
    </source>
</reference>
<dbReference type="RefSeq" id="WP_349589698.1">
    <property type="nucleotide sequence ID" value="NZ_JBEFLD010000008.1"/>
</dbReference>
<gene>
    <name evidence="3" type="ORF">ABNW52_15530</name>
</gene>
<feature type="region of interest" description="Disordered" evidence="2">
    <location>
        <begin position="1"/>
        <end position="51"/>
    </location>
</feature>
<keyword evidence="1" id="KW-0175">Coiled coil</keyword>
<sequence>MKLQPTFADSSSALAGSGGIHATGRQPAARDVGRMASAAATTPPRNAPLNNERGLNAQVTAAQQALGFLDQTASRLQALKQELGARLAGRPGDPAGLAQRLEAFAAGWSRRSRETSGSLDARLGLVPPGEARREFRLRGLDLQALQQGGAETLSFYPDGVGKPAQSVLIDAGMSAEQIVQRFNKGLAAAGIRARLAEDGELSLSVAEADWQGVVDKLQLKGDGIRFPGGQAHRVRVEAQGEAIEPAGWHSNDIAGLRRTLQQVVSAIAQVEQARERVKLALERAARMIEAARDSGDSDWAQAFTDDFNQTLQQGGSYALLSNVAPALIGISRYRVVSLLAL</sequence>
<organism evidence="3 4">
    <name type="scientific">Vogesella oryzagri</name>
    <dbReference type="NCBI Taxonomy" id="3160864"/>
    <lineage>
        <taxon>Bacteria</taxon>
        <taxon>Pseudomonadati</taxon>
        <taxon>Pseudomonadota</taxon>
        <taxon>Betaproteobacteria</taxon>
        <taxon>Neisseriales</taxon>
        <taxon>Chromobacteriaceae</taxon>
        <taxon>Vogesella</taxon>
    </lineage>
</organism>
<dbReference type="Proteomes" id="UP001433638">
    <property type="component" value="Unassembled WGS sequence"/>
</dbReference>
<name>A0ABV1M734_9NEIS</name>
<keyword evidence="4" id="KW-1185">Reference proteome</keyword>